<evidence type="ECO:0000313" key="3">
    <source>
        <dbReference type="Proteomes" id="UP000320735"/>
    </source>
</evidence>
<protein>
    <submittedName>
        <fullName evidence="2">Neutral/alkaline non-lysosomal ceramidase</fullName>
    </submittedName>
</protein>
<gene>
    <name evidence="2" type="ORF">CA54_57920</name>
</gene>
<organism evidence="2 3">
    <name type="scientific">Symmachiella macrocystis</name>
    <dbReference type="NCBI Taxonomy" id="2527985"/>
    <lineage>
        <taxon>Bacteria</taxon>
        <taxon>Pseudomonadati</taxon>
        <taxon>Planctomycetota</taxon>
        <taxon>Planctomycetia</taxon>
        <taxon>Planctomycetales</taxon>
        <taxon>Planctomycetaceae</taxon>
        <taxon>Symmachiella</taxon>
    </lineage>
</organism>
<feature type="signal peptide" evidence="1">
    <location>
        <begin position="1"/>
        <end position="49"/>
    </location>
</feature>
<dbReference type="Proteomes" id="UP000320735">
    <property type="component" value="Unassembled WGS sequence"/>
</dbReference>
<keyword evidence="3" id="KW-1185">Reference proteome</keyword>
<evidence type="ECO:0000313" key="2">
    <source>
        <dbReference type="EMBL" id="TWU07386.1"/>
    </source>
</evidence>
<keyword evidence="1" id="KW-0732">Signal</keyword>
<comment type="caution">
    <text evidence="2">The sequence shown here is derived from an EMBL/GenBank/DDBJ whole genome shotgun (WGS) entry which is preliminary data.</text>
</comment>
<feature type="chain" id="PRO_5023121876" evidence="1">
    <location>
        <begin position="50"/>
        <end position="525"/>
    </location>
</feature>
<name>A0A5C6B7W0_9PLAN</name>
<dbReference type="EMBL" id="SJPP01000003">
    <property type="protein sequence ID" value="TWU07386.1"/>
    <property type="molecule type" value="Genomic_DNA"/>
</dbReference>
<evidence type="ECO:0000256" key="1">
    <source>
        <dbReference type="SAM" id="SignalP"/>
    </source>
</evidence>
<accession>A0A5C6B7W0</accession>
<reference evidence="2 3" key="1">
    <citation type="submission" date="2019-02" db="EMBL/GenBank/DDBJ databases">
        <title>Deep-cultivation of Planctomycetes and their phenomic and genomic characterization uncovers novel biology.</title>
        <authorList>
            <person name="Wiegand S."/>
            <person name="Jogler M."/>
            <person name="Boedeker C."/>
            <person name="Pinto D."/>
            <person name="Vollmers J."/>
            <person name="Rivas-Marin E."/>
            <person name="Kohn T."/>
            <person name="Peeters S.H."/>
            <person name="Heuer A."/>
            <person name="Rast P."/>
            <person name="Oberbeckmann S."/>
            <person name="Bunk B."/>
            <person name="Jeske O."/>
            <person name="Meyerdierks A."/>
            <person name="Storesund J.E."/>
            <person name="Kallscheuer N."/>
            <person name="Luecker S."/>
            <person name="Lage O.M."/>
            <person name="Pohl T."/>
            <person name="Merkel B.J."/>
            <person name="Hornburger P."/>
            <person name="Mueller R.-W."/>
            <person name="Bruemmer F."/>
            <person name="Labrenz M."/>
            <person name="Spormann A.M."/>
            <person name="Op Den Camp H."/>
            <person name="Overmann J."/>
            <person name="Amann R."/>
            <person name="Jetten M.S.M."/>
            <person name="Mascher T."/>
            <person name="Medema M.H."/>
            <person name="Devos D.P."/>
            <person name="Kaster A.-K."/>
            <person name="Ovreas L."/>
            <person name="Rohde M."/>
            <person name="Galperin M.Y."/>
            <person name="Jogler C."/>
        </authorList>
    </citation>
    <scope>NUCLEOTIDE SEQUENCE [LARGE SCALE GENOMIC DNA]</scope>
    <source>
        <strain evidence="2 3">CA54</strain>
    </source>
</reference>
<dbReference type="AlphaFoldDB" id="A0A5C6B7W0"/>
<proteinExistence type="predicted"/>
<sequence length="525" mass="57741" precursor="true">MMNTTLTNLTDHRSRFCTNDQPSRCSRGMTMLLIAAALVATLLNNTASAATLQAGVGKVDVTHPDGLVNDRSYVRALVLKNETTTAAIVTIDVVAIGEIGSIGNDYLAKVRARIEKELGIPPTHVIINASHCHSRICHDIGERTFQAVKQAADNLVPARVGVGHGHEDRVSENRRLIMKDGTQIDVRHAYSLPPDEEVAKVGPIDPEIGVLRVDREDGRTLAVVYNFACHPIQGAQNGGNTADMTGFSSKVIEENLDPGTVALFVQGCGGDINPVFYKDVDHPRNAEPLGNMLGLSTLKAVRAIETKPDDRLKVVSENIALPRSDLATRIFDMEAEQLRLAGSLGGTSLNLKTFIPLVVKYNVAEEFPSYYSHAYLLDKARGRNDLSKLDAENRRNMQNYIRNIHTMEKLTRLNTNLRLLRKHHARGYASGNRTIDVELAGLRIGDFVLTTFPGELTVQIGLNLKKVSPHKHTFVAGYTNGYIYYCPTAEQLKNVGNAQEDSDCLVAPEWQKMYEDKAAELLQAL</sequence>